<sequence>MKAIESLLEELKSVLKIHNQKPYLPYWGDLFIILNQVKKIAIKNNEDVYFYQIKPSGKLKYDYKKKQFIVEVPDLNILVKDDELIDSLLNGRFIPK</sequence>
<keyword evidence="2" id="KW-1185">Reference proteome</keyword>
<accession>A0A1D2YV57</accession>
<organism evidence="1 2">
    <name type="scientific">Vulcanibacillus modesticaldus</name>
    <dbReference type="NCBI Taxonomy" id="337097"/>
    <lineage>
        <taxon>Bacteria</taxon>
        <taxon>Bacillati</taxon>
        <taxon>Bacillota</taxon>
        <taxon>Bacilli</taxon>
        <taxon>Bacillales</taxon>
        <taxon>Bacillaceae</taxon>
        <taxon>Vulcanibacillus</taxon>
    </lineage>
</organism>
<dbReference type="Proteomes" id="UP000243739">
    <property type="component" value="Unassembled WGS sequence"/>
</dbReference>
<evidence type="ECO:0000313" key="2">
    <source>
        <dbReference type="Proteomes" id="UP000243739"/>
    </source>
</evidence>
<comment type="caution">
    <text evidence="1">The sequence shown here is derived from an EMBL/GenBank/DDBJ whole genome shotgun (WGS) entry which is preliminary data.</text>
</comment>
<name>A0A1D2YV57_9BACI</name>
<dbReference type="STRING" id="337097.BHF71_08175"/>
<proteinExistence type="predicted"/>
<evidence type="ECO:0000313" key="1">
    <source>
        <dbReference type="EMBL" id="OEF99589.1"/>
    </source>
</evidence>
<dbReference type="AlphaFoldDB" id="A0A1D2YV57"/>
<dbReference type="RefSeq" id="WP_069656511.1">
    <property type="nucleotide sequence ID" value="NZ_MIJF01000018.1"/>
</dbReference>
<gene>
    <name evidence="1" type="ORF">BHF71_08175</name>
</gene>
<reference evidence="1 2" key="1">
    <citation type="submission" date="2016-09" db="EMBL/GenBank/DDBJ databases">
        <title>Draft genome sequence for the type strain of Vulcanibacillus modesticaldus BR, a strictly anaerobic, moderately thermophilic, and nitrate-reducing bacterium from deep sea-hydrothermal vents of the Mid-Atlantic Ridge.</title>
        <authorList>
            <person name="Abin C.A."/>
            <person name="Hollibaugh J.T."/>
        </authorList>
    </citation>
    <scope>NUCLEOTIDE SEQUENCE [LARGE SCALE GENOMIC DNA]</scope>
    <source>
        <strain evidence="1 2">BR</strain>
    </source>
</reference>
<protein>
    <submittedName>
        <fullName evidence="1">Uncharacterized protein</fullName>
    </submittedName>
</protein>
<dbReference type="OrthoDB" id="2916816at2"/>
<dbReference type="EMBL" id="MIJF01000018">
    <property type="protein sequence ID" value="OEF99589.1"/>
    <property type="molecule type" value="Genomic_DNA"/>
</dbReference>